<dbReference type="SUPFAM" id="SSF51735">
    <property type="entry name" value="NAD(P)-binding Rossmann-fold domains"/>
    <property type="match status" value="1"/>
</dbReference>
<dbReference type="GO" id="GO:0015979">
    <property type="term" value="P:photosynthesis"/>
    <property type="evidence" value="ECO:0007669"/>
    <property type="project" value="UniProtKB-KW"/>
</dbReference>
<dbReference type="PANTHER" id="PTHR47128">
    <property type="match status" value="1"/>
</dbReference>
<dbReference type="Proteomes" id="UP000017396">
    <property type="component" value="Chromosome"/>
</dbReference>
<gene>
    <name evidence="4" type="primary">ycf39</name>
    <name evidence="4" type="ORF">GKIL_2813</name>
</gene>
<dbReference type="Pfam" id="PF13460">
    <property type="entry name" value="NAD_binding_10"/>
    <property type="match status" value="1"/>
</dbReference>
<evidence type="ECO:0000256" key="1">
    <source>
        <dbReference type="ARBA" id="ARBA00022531"/>
    </source>
</evidence>
<dbReference type="eggNOG" id="COG0702">
    <property type="taxonomic scope" value="Bacteria"/>
</dbReference>
<keyword evidence="5" id="KW-1185">Reference proteome</keyword>
<dbReference type="CDD" id="cd05243">
    <property type="entry name" value="SDR_a5"/>
    <property type="match status" value="1"/>
</dbReference>
<keyword evidence="1" id="KW-0602">Photosynthesis</keyword>
<sequence length="322" mass="35582">MKILVVGATGNLGRQIVRRAIDEGHTVRCLVRNREKAQFLEQWGAQLFGGDLREPESFGPLLAEVEAVILAASALANRDARDKTNNIENVDDRGMRAFIDAMQGLPIERVVYTSLLRADEFAGIKMMAIKRAVEAHLERSGLPYTILRLAPFMQGLIPEYALPILEKKPVRVPRTPSPIAYLSTLDAAAFAVAACTAGGAKNATVEVSGPELWQTDAIIKLCDDLANHKQVPKVSLLSDGQKRLNAFLARMLNPNLIDLLQFSEAFATGKPYAADMEAAGAIFDIPATALTRVDPFLREYFAIIKRRLREKNYQEPKIKLPF</sequence>
<dbReference type="OrthoDB" id="504564at2"/>
<evidence type="ECO:0000256" key="2">
    <source>
        <dbReference type="ARBA" id="ARBA00023276"/>
    </source>
</evidence>
<dbReference type="HOGENOM" id="CLU_007383_10_3_3"/>
<dbReference type="Gene3D" id="3.40.50.720">
    <property type="entry name" value="NAD(P)-binding Rossmann-like Domain"/>
    <property type="match status" value="1"/>
</dbReference>
<proteinExistence type="predicted"/>
<protein>
    <submittedName>
        <fullName evidence="4">Ycf39</fullName>
    </submittedName>
</protein>
<evidence type="ECO:0000313" key="5">
    <source>
        <dbReference type="Proteomes" id="UP000017396"/>
    </source>
</evidence>
<organism evidence="4 5">
    <name type="scientific">Gloeobacter kilaueensis (strain ATCC BAA-2537 / CCAP 1431/1 / ULC 316 / JS1)</name>
    <dbReference type="NCBI Taxonomy" id="1183438"/>
    <lineage>
        <taxon>Bacteria</taxon>
        <taxon>Bacillati</taxon>
        <taxon>Cyanobacteriota</taxon>
        <taxon>Cyanophyceae</taxon>
        <taxon>Gloeobacterales</taxon>
        <taxon>Gloeobacteraceae</taxon>
        <taxon>Gloeobacter</taxon>
    </lineage>
</organism>
<dbReference type="GO" id="GO:0009523">
    <property type="term" value="C:photosystem II"/>
    <property type="evidence" value="ECO:0007669"/>
    <property type="project" value="UniProtKB-KW"/>
</dbReference>
<dbReference type="InterPro" id="IPR044256">
    <property type="entry name" value="HCF244-like"/>
</dbReference>
<dbReference type="PANTHER" id="PTHR47128:SF2">
    <property type="entry name" value="PROTEIN HIGH CHLOROPHYLL FLUORESCENCE PHENOTYPE 244, CHLOROPLASTIC"/>
    <property type="match status" value="1"/>
</dbReference>
<keyword evidence="2" id="KW-0604">Photosystem II</keyword>
<dbReference type="RefSeq" id="WP_023174277.1">
    <property type="nucleotide sequence ID" value="NC_022600.1"/>
</dbReference>
<dbReference type="EMBL" id="CP003587">
    <property type="protein sequence ID" value="AGY59059.1"/>
    <property type="molecule type" value="Genomic_DNA"/>
</dbReference>
<reference evidence="4 5" key="1">
    <citation type="journal article" date="2013" name="PLoS ONE">
        <title>Cultivation and Complete Genome Sequencing of Gloeobacter kilaueensis sp. nov., from a Lava Cave in Kilauea Caldera, Hawai'i.</title>
        <authorList>
            <person name="Saw J.H."/>
            <person name="Schatz M."/>
            <person name="Brown M.V."/>
            <person name="Kunkel D.D."/>
            <person name="Foster J.S."/>
            <person name="Shick H."/>
            <person name="Christensen S."/>
            <person name="Hou S."/>
            <person name="Wan X."/>
            <person name="Donachie S.P."/>
        </authorList>
    </citation>
    <scope>NUCLEOTIDE SEQUENCE [LARGE SCALE GENOMIC DNA]</scope>
    <source>
        <strain evidence="5">JS</strain>
    </source>
</reference>
<dbReference type="STRING" id="1183438.GKIL_2813"/>
<evidence type="ECO:0000259" key="3">
    <source>
        <dbReference type="Pfam" id="PF13460"/>
    </source>
</evidence>
<evidence type="ECO:0000313" key="4">
    <source>
        <dbReference type="EMBL" id="AGY59059.1"/>
    </source>
</evidence>
<dbReference type="KEGG" id="glj:GKIL_2813"/>
<dbReference type="AlphaFoldDB" id="U5QN75"/>
<accession>U5QN75</accession>
<feature type="domain" description="NAD(P)-binding" evidence="3">
    <location>
        <begin position="7"/>
        <end position="155"/>
    </location>
</feature>
<name>U5QN75_GLOK1</name>
<dbReference type="InterPro" id="IPR016040">
    <property type="entry name" value="NAD(P)-bd_dom"/>
</dbReference>
<dbReference type="InterPro" id="IPR036291">
    <property type="entry name" value="NAD(P)-bd_dom_sf"/>
</dbReference>